<feature type="transmembrane region" description="Helical" evidence="6">
    <location>
        <begin position="155"/>
        <end position="177"/>
    </location>
</feature>
<comment type="caution">
    <text evidence="7">The sequence shown here is derived from an EMBL/GenBank/DDBJ whole genome shotgun (WGS) entry which is preliminary data.</text>
</comment>
<keyword evidence="2 6" id="KW-0812">Transmembrane</keyword>
<feature type="compositionally biased region" description="Low complexity" evidence="5">
    <location>
        <begin position="293"/>
        <end position="306"/>
    </location>
</feature>
<proteinExistence type="predicted"/>
<evidence type="ECO:0000256" key="4">
    <source>
        <dbReference type="ARBA" id="ARBA00023136"/>
    </source>
</evidence>
<keyword evidence="3 6" id="KW-1133">Transmembrane helix</keyword>
<evidence type="ECO:0000256" key="3">
    <source>
        <dbReference type="ARBA" id="ARBA00022989"/>
    </source>
</evidence>
<dbReference type="GO" id="GO:0000139">
    <property type="term" value="C:Golgi membrane"/>
    <property type="evidence" value="ECO:0007669"/>
    <property type="project" value="InterPro"/>
</dbReference>
<protein>
    <submittedName>
        <fullName evidence="7">Uncharacterized protein</fullName>
    </submittedName>
</protein>
<name>A0AAV1VB47_9STRA</name>
<feature type="compositionally biased region" description="Acidic residues" evidence="5">
    <location>
        <begin position="280"/>
        <end position="292"/>
    </location>
</feature>
<evidence type="ECO:0000256" key="1">
    <source>
        <dbReference type="ARBA" id="ARBA00004141"/>
    </source>
</evidence>
<dbReference type="Proteomes" id="UP001162060">
    <property type="component" value="Unassembled WGS sequence"/>
</dbReference>
<comment type="subcellular location">
    <subcellularLocation>
        <location evidence="1">Membrane</location>
        <topology evidence="1">Multi-pass membrane protein</topology>
    </subcellularLocation>
</comment>
<dbReference type="EMBL" id="CAKLBY020000306">
    <property type="protein sequence ID" value="CAK7944124.1"/>
    <property type="molecule type" value="Genomic_DNA"/>
</dbReference>
<dbReference type="Pfam" id="PF04142">
    <property type="entry name" value="Nuc_sug_transp"/>
    <property type="match status" value="1"/>
</dbReference>
<evidence type="ECO:0000256" key="6">
    <source>
        <dbReference type="SAM" id="Phobius"/>
    </source>
</evidence>
<dbReference type="InterPro" id="IPR007271">
    <property type="entry name" value="Nuc_sug_transpt"/>
</dbReference>
<gene>
    <name evidence="7" type="ORF">PM001_LOCUS29274</name>
</gene>
<dbReference type="AlphaFoldDB" id="A0AAV1VB47"/>
<keyword evidence="4 6" id="KW-0472">Membrane</keyword>
<reference evidence="7" key="1">
    <citation type="submission" date="2024-01" db="EMBL/GenBank/DDBJ databases">
        <authorList>
            <person name="Webb A."/>
        </authorList>
    </citation>
    <scope>NUCLEOTIDE SEQUENCE</scope>
    <source>
        <strain evidence="7">Pm1</strain>
    </source>
</reference>
<evidence type="ECO:0000313" key="8">
    <source>
        <dbReference type="Proteomes" id="UP001162060"/>
    </source>
</evidence>
<organism evidence="7 8">
    <name type="scientific">Peronospora matthiolae</name>
    <dbReference type="NCBI Taxonomy" id="2874970"/>
    <lineage>
        <taxon>Eukaryota</taxon>
        <taxon>Sar</taxon>
        <taxon>Stramenopiles</taxon>
        <taxon>Oomycota</taxon>
        <taxon>Peronosporomycetes</taxon>
        <taxon>Peronosporales</taxon>
        <taxon>Peronosporaceae</taxon>
        <taxon>Peronospora</taxon>
    </lineage>
</organism>
<feature type="transmembrane region" description="Helical" evidence="6">
    <location>
        <begin position="86"/>
        <end position="107"/>
    </location>
</feature>
<feature type="transmembrane region" description="Helical" evidence="6">
    <location>
        <begin position="184"/>
        <end position="204"/>
    </location>
</feature>
<accession>A0AAV1VB47</accession>
<feature type="transmembrane region" description="Helical" evidence="6">
    <location>
        <begin position="119"/>
        <end position="140"/>
    </location>
</feature>
<dbReference type="GO" id="GO:0015165">
    <property type="term" value="F:pyrimidine nucleotide-sugar transmembrane transporter activity"/>
    <property type="evidence" value="ECO:0007669"/>
    <property type="project" value="InterPro"/>
</dbReference>
<evidence type="ECO:0000256" key="2">
    <source>
        <dbReference type="ARBA" id="ARBA00022692"/>
    </source>
</evidence>
<feature type="region of interest" description="Disordered" evidence="5">
    <location>
        <begin position="248"/>
        <end position="330"/>
    </location>
</feature>
<evidence type="ECO:0000313" key="7">
    <source>
        <dbReference type="EMBL" id="CAK7944124.1"/>
    </source>
</evidence>
<sequence>MDATTLAVLWNLKIVVTAVLVRFVLKRKLSELQHIALLLLVVGVLTSQSSHLRVKDQEDVMTEESSKKEMLMTRDSFAADTSTRDFGPGVLLVLVGVTLSSCASVFTEWAFKRKSECPFLWQSLQMYSFGVLFNTAGVLLVESDDIVTKGFFHDFNHWTVAVIAVHNMGGIGIGFILKYLDNIACVYAHSMAMVLTMLASMLFFSFSPTLELGCGLTVLLISVYIYHHPLAAAVDATVSEDAAKSCHSSTTRMGSDIQGRSADSNSAETERRISIKLQEMDDDDDDDDDDTDTCSILSSSSDSLSSMPPRSMHGMQLKKTQYSMLASEAL</sequence>
<evidence type="ECO:0000256" key="5">
    <source>
        <dbReference type="SAM" id="MobiDB-lite"/>
    </source>
</evidence>
<feature type="transmembrane region" description="Helical" evidence="6">
    <location>
        <begin position="6"/>
        <end position="25"/>
    </location>
</feature>
<dbReference type="PANTHER" id="PTHR10231">
    <property type="entry name" value="NUCLEOTIDE-SUGAR TRANSMEMBRANE TRANSPORTER"/>
    <property type="match status" value="1"/>
</dbReference>